<keyword evidence="6 10" id="KW-0732">Signal</keyword>
<feature type="region of interest" description="Disordered" evidence="8">
    <location>
        <begin position="690"/>
        <end position="711"/>
    </location>
</feature>
<dbReference type="PANTHER" id="PTHR48053:SF71">
    <property type="entry name" value="LEUCINE RICH REPEAT FAMILY PROTEIN, EXPRESSED"/>
    <property type="match status" value="1"/>
</dbReference>
<evidence type="ECO:0000256" key="10">
    <source>
        <dbReference type="SAM" id="SignalP"/>
    </source>
</evidence>
<keyword evidence="9" id="KW-0812">Transmembrane</keyword>
<dbReference type="SUPFAM" id="SSF52058">
    <property type="entry name" value="L domain-like"/>
    <property type="match status" value="1"/>
</dbReference>
<dbReference type="FunFam" id="3.80.10.10:FF:000383">
    <property type="entry name" value="Leucine-rich repeat receptor protein kinase EMS1"/>
    <property type="match status" value="1"/>
</dbReference>
<accession>A0AAE0F661</accession>
<keyword evidence="12" id="KW-1185">Reference proteome</keyword>
<dbReference type="InterPro" id="IPR001611">
    <property type="entry name" value="Leu-rich_rpt"/>
</dbReference>
<evidence type="ECO:0000313" key="12">
    <source>
        <dbReference type="Proteomes" id="UP001190700"/>
    </source>
</evidence>
<keyword evidence="5" id="KW-0433">Leucine-rich repeat</keyword>
<name>A0AAE0F661_9CHLO</name>
<dbReference type="AlphaFoldDB" id="A0AAE0F661"/>
<dbReference type="InterPro" id="IPR032675">
    <property type="entry name" value="LRR_dom_sf"/>
</dbReference>
<feature type="chain" id="PRO_5042179964" description="L domain-like protein" evidence="10">
    <location>
        <begin position="33"/>
        <end position="724"/>
    </location>
</feature>
<evidence type="ECO:0000256" key="1">
    <source>
        <dbReference type="ARBA" id="ARBA00004167"/>
    </source>
</evidence>
<dbReference type="GO" id="GO:0005886">
    <property type="term" value="C:plasma membrane"/>
    <property type="evidence" value="ECO:0007669"/>
    <property type="project" value="UniProtKB-SubCell"/>
</dbReference>
<comment type="caution">
    <text evidence="11">The sequence shown here is derived from an EMBL/GenBank/DDBJ whole genome shotgun (WGS) entry which is preliminary data.</text>
</comment>
<keyword evidence="9" id="KW-1133">Transmembrane helix</keyword>
<proteinExistence type="predicted"/>
<sequence length="724" mass="78093">MILTGRAEGCFYLQHGLVLLLMTCHTLHHAAALNLTQHPAVQACLLDHEVCTELVLGASSLTGREGLAHQAQGLGCLKPDGDSTACDRESHETNDSGCPMELYLWHYSFGDGAPCRPSEDFSQRVAAVTSSGGNDSRERWEWLRRLDRNDLTGLIPTEIGQLPGLKEMKLFTNRLSGEMPSELGRLLTATEIYLHSNDLTGTLPSELGHLGGLTILDLSGNRFTGTVPSQVGMLEKLQYWYMCCNELSGNLPSQVSQMTALRQMHLERNNLTGTIPPESGRLLQLSQISIGLNSINGSLPTELGGLAELLFMRMEGNQLTGALPTELGKLGMLTDMNLGANMLTGSIPAEFGAMRAIRSMDLSANLLSSTIPLELSDTRYLAEGYICLFNNSDLCGNVPAALQAAVTACPHATEGTMLHAGCPAPPPPPPPPQLNFSVALPGVSFIEVSSGPERDVLMMEFEAAWVTAKQDGDLEVTGIFDRAPVPGLRVEAQVIYPHGYVMDVDQWLLLKHEPYLIFKDATLPSVMHQLDNVTTTSMDYPYDVQEGSPPSKYQQFLPFPSPPLPPPFPPTFTSFPTGQPLRRVPLRSAQALASHRPPTSHLSFHDKVCPEMFAFDIQDAAGGFCAGIDSGSDMDDTILFVILGAVVLVIVIAIGLGVIAVRDALRSPAVAPDLGEEKAGMLMEKQTELKQITAGDPAESETGAESADVEVKGKELVSTISDEK</sequence>
<dbReference type="FunFam" id="3.80.10.10:FF:000041">
    <property type="entry name" value="LRR receptor-like serine/threonine-protein kinase ERECTA"/>
    <property type="match status" value="1"/>
</dbReference>
<evidence type="ECO:0000256" key="8">
    <source>
        <dbReference type="SAM" id="MobiDB-lite"/>
    </source>
</evidence>
<feature type="signal peptide" evidence="10">
    <location>
        <begin position="1"/>
        <end position="32"/>
    </location>
</feature>
<dbReference type="InterPro" id="IPR051716">
    <property type="entry name" value="Plant_RL_S/T_kinase"/>
</dbReference>
<dbReference type="Gene3D" id="3.80.10.10">
    <property type="entry name" value="Ribonuclease Inhibitor"/>
    <property type="match status" value="1"/>
</dbReference>
<evidence type="ECO:0000256" key="2">
    <source>
        <dbReference type="ARBA" id="ARBA00004236"/>
    </source>
</evidence>
<gene>
    <name evidence="11" type="ORF">CYMTET_37923</name>
</gene>
<reference evidence="11 12" key="1">
    <citation type="journal article" date="2015" name="Genome Biol. Evol.">
        <title>Comparative Genomics of a Bacterivorous Green Alga Reveals Evolutionary Causalities and Consequences of Phago-Mixotrophic Mode of Nutrition.</title>
        <authorList>
            <person name="Burns J.A."/>
            <person name="Paasch A."/>
            <person name="Narechania A."/>
            <person name="Kim E."/>
        </authorList>
    </citation>
    <scope>NUCLEOTIDE SEQUENCE [LARGE SCALE GENOMIC DNA]</scope>
    <source>
        <strain evidence="11 12">PLY_AMNH</strain>
    </source>
</reference>
<dbReference type="EMBL" id="LGRX02025190">
    <property type="protein sequence ID" value="KAK3252802.1"/>
    <property type="molecule type" value="Genomic_DNA"/>
</dbReference>
<evidence type="ECO:0000256" key="9">
    <source>
        <dbReference type="SAM" id="Phobius"/>
    </source>
</evidence>
<dbReference type="PANTHER" id="PTHR48053">
    <property type="entry name" value="LEUCINE RICH REPEAT FAMILY PROTEIN, EXPRESSED"/>
    <property type="match status" value="1"/>
</dbReference>
<evidence type="ECO:0000256" key="4">
    <source>
        <dbReference type="ARBA" id="ARBA00022475"/>
    </source>
</evidence>
<evidence type="ECO:0000256" key="7">
    <source>
        <dbReference type="ARBA" id="ARBA00022737"/>
    </source>
</evidence>
<dbReference type="Pfam" id="PF00560">
    <property type="entry name" value="LRR_1"/>
    <property type="match status" value="2"/>
</dbReference>
<dbReference type="GO" id="GO:0005930">
    <property type="term" value="C:axoneme"/>
    <property type="evidence" value="ECO:0007669"/>
    <property type="project" value="UniProtKB-SubCell"/>
</dbReference>
<organism evidence="11 12">
    <name type="scientific">Cymbomonas tetramitiformis</name>
    <dbReference type="NCBI Taxonomy" id="36881"/>
    <lineage>
        <taxon>Eukaryota</taxon>
        <taxon>Viridiplantae</taxon>
        <taxon>Chlorophyta</taxon>
        <taxon>Pyramimonadophyceae</taxon>
        <taxon>Pyramimonadales</taxon>
        <taxon>Pyramimonadaceae</taxon>
        <taxon>Cymbomonas</taxon>
    </lineage>
</organism>
<evidence type="ECO:0000256" key="6">
    <source>
        <dbReference type="ARBA" id="ARBA00022729"/>
    </source>
</evidence>
<keyword evidence="9" id="KW-0472">Membrane</keyword>
<evidence type="ECO:0000256" key="3">
    <source>
        <dbReference type="ARBA" id="ARBA00004430"/>
    </source>
</evidence>
<dbReference type="Proteomes" id="UP001190700">
    <property type="component" value="Unassembled WGS sequence"/>
</dbReference>
<evidence type="ECO:0000256" key="5">
    <source>
        <dbReference type="ARBA" id="ARBA00022614"/>
    </source>
</evidence>
<keyword evidence="7" id="KW-0677">Repeat</keyword>
<protein>
    <recommendedName>
        <fullName evidence="13">L domain-like protein</fullName>
    </recommendedName>
</protein>
<evidence type="ECO:0008006" key="13">
    <source>
        <dbReference type="Google" id="ProtNLM"/>
    </source>
</evidence>
<comment type="subcellular location">
    <subcellularLocation>
        <location evidence="2">Cell membrane</location>
    </subcellularLocation>
    <subcellularLocation>
        <location evidence="3">Cytoplasm</location>
        <location evidence="3">Cytoskeleton</location>
        <location evidence="3">Cilium axoneme</location>
    </subcellularLocation>
    <subcellularLocation>
        <location evidence="1">Membrane</location>
        <topology evidence="1">Single-pass membrane protein</topology>
    </subcellularLocation>
</comment>
<evidence type="ECO:0000313" key="11">
    <source>
        <dbReference type="EMBL" id="KAK3252802.1"/>
    </source>
</evidence>
<feature type="transmembrane region" description="Helical" evidence="9">
    <location>
        <begin position="638"/>
        <end position="661"/>
    </location>
</feature>
<keyword evidence="4" id="KW-1003">Cell membrane</keyword>